<dbReference type="OrthoDB" id="5357220at2759"/>
<evidence type="ECO:0000313" key="1">
    <source>
        <dbReference type="EMBL" id="ANB12946.1"/>
    </source>
</evidence>
<accession>A0A167DI78</accession>
<keyword evidence="2" id="KW-1185">Reference proteome</keyword>
<keyword evidence="1" id="KW-0132">Cell division</keyword>
<dbReference type="GeneID" id="30033003"/>
<proteinExistence type="predicted"/>
<name>A0A167DI78_9ASCO</name>
<dbReference type="KEGG" id="slb:AWJ20_1224"/>
<dbReference type="AlphaFoldDB" id="A0A167DI78"/>
<reference evidence="1 2" key="1">
    <citation type="submission" date="2016-02" db="EMBL/GenBank/DDBJ databases">
        <title>Complete genome sequence and transcriptome regulation of the pentose utilising yeast Sugiyamaella lignohabitans.</title>
        <authorList>
            <person name="Bellasio M."/>
            <person name="Peymann A."/>
            <person name="Valli M."/>
            <person name="Sipitzky M."/>
            <person name="Graf A."/>
            <person name="Sauer M."/>
            <person name="Marx H."/>
            <person name="Mattanovich D."/>
        </authorList>
    </citation>
    <scope>NUCLEOTIDE SEQUENCE [LARGE SCALE GENOMIC DNA]</scope>
    <source>
        <strain evidence="1 2">CBS 10342</strain>
    </source>
</reference>
<organism evidence="1 2">
    <name type="scientific">Sugiyamaella lignohabitans</name>
    <dbReference type="NCBI Taxonomy" id="796027"/>
    <lineage>
        <taxon>Eukaryota</taxon>
        <taxon>Fungi</taxon>
        <taxon>Dikarya</taxon>
        <taxon>Ascomycota</taxon>
        <taxon>Saccharomycotina</taxon>
        <taxon>Dipodascomycetes</taxon>
        <taxon>Dipodascales</taxon>
        <taxon>Trichomonascaceae</taxon>
        <taxon>Sugiyamaella</taxon>
    </lineage>
</organism>
<evidence type="ECO:0000313" key="2">
    <source>
        <dbReference type="Proteomes" id="UP000189580"/>
    </source>
</evidence>
<dbReference type="GO" id="GO:0051301">
    <property type="term" value="P:cell division"/>
    <property type="evidence" value="ECO:0007669"/>
    <property type="project" value="UniProtKB-KW"/>
</dbReference>
<gene>
    <name evidence="1" type="ORF">AWJ20_1224</name>
</gene>
<dbReference type="Proteomes" id="UP000189580">
    <property type="component" value="Chromosome a"/>
</dbReference>
<protein>
    <submittedName>
        <fullName evidence="1">Cell division control protein 14</fullName>
    </submittedName>
</protein>
<sequence>MVHEVENIRLLESVGGLKAICDLFKHKDTAKDVKLRILEFLFFYLIPETSGAAKIINSIPRKTTEDKQEMLGKYLSNVNGLVRELHMSKPFGDTNLEW</sequence>
<dbReference type="PANTHER" id="PTHR34065:SF1">
    <property type="entry name" value="CELL DIVISION CONTROL PROTEIN 14"/>
    <property type="match status" value="1"/>
</dbReference>
<dbReference type="Pfam" id="PF08045">
    <property type="entry name" value="CDC14"/>
    <property type="match status" value="2"/>
</dbReference>
<dbReference type="RefSeq" id="XP_018735423.1">
    <property type="nucleotide sequence ID" value="XM_018878084.1"/>
</dbReference>
<dbReference type="EMBL" id="CP014501">
    <property type="protein sequence ID" value="ANB12946.1"/>
    <property type="molecule type" value="Genomic_DNA"/>
</dbReference>
<dbReference type="PANTHER" id="PTHR34065">
    <property type="entry name" value="CELL DIVISION CONTROL PROTEIN 14"/>
    <property type="match status" value="1"/>
</dbReference>
<keyword evidence="1" id="KW-0131">Cell cycle</keyword>
<dbReference type="InterPro" id="IPR012535">
    <property type="entry name" value="Cell_div_Cdc14"/>
</dbReference>